<evidence type="ECO:0000313" key="4">
    <source>
        <dbReference type="Proteomes" id="UP000823046"/>
    </source>
</evidence>
<keyword evidence="4" id="KW-1185">Reference proteome</keyword>
<dbReference type="SMART" id="SM01233">
    <property type="entry name" value="HABP4_PAI-RBP1"/>
    <property type="match status" value="1"/>
</dbReference>
<sequence length="352" mass="39521">MTPLKFSVGTTNKFYGLSIDHESSDEDCEENGSNQTQKVVQDLPDRIVSERVVNASANLDASKDNHKNDHSDEKNDGTITNFQKPRSITSNGKYEPVQTASSSGCDNIGEELKSSRESARRGRNSRGGRSREYSRLSGTGRGREMKKDGAGRHNWGSSDKYPENHIENDLMATHGNSDVSIQRKSHLDFSQEKTKLESPVVSENLVESNMIDLVAWKMQQAAKRVNAPAPVSKSAENNIDLIKEFESEGFIRYVKEQNISDGIQKDSIYAAAVSEEKENRKKKTVNAYEYLYKEQGHVALFPNHRGRGRRGLRGNRSDRFGESKQFEYPGRDAPDLKDSRAFPSLNETKIVI</sequence>
<evidence type="ECO:0000313" key="3">
    <source>
        <dbReference type="EMBL" id="KAF8819854.1"/>
    </source>
</evidence>
<reference evidence="3 4" key="1">
    <citation type="journal article" date="2020" name="bioRxiv">
        <title>Metabolic contributions of an alphaproteobacterial endosymbiont in the apicomplexan Cardiosporidium cionae.</title>
        <authorList>
            <person name="Hunter E.S."/>
            <person name="Paight C.J."/>
            <person name="Lane C.E."/>
        </authorList>
    </citation>
    <scope>NUCLEOTIDE SEQUENCE [LARGE SCALE GENOMIC DNA]</scope>
    <source>
        <strain evidence="3">ESH_2018</strain>
    </source>
</reference>
<dbReference type="InterPro" id="IPR006861">
    <property type="entry name" value="HABP4_PAIRBP1-bd"/>
</dbReference>
<feature type="region of interest" description="Disordered" evidence="1">
    <location>
        <begin position="22"/>
        <end position="160"/>
    </location>
</feature>
<evidence type="ECO:0000256" key="1">
    <source>
        <dbReference type="SAM" id="MobiDB-lite"/>
    </source>
</evidence>
<gene>
    <name evidence="3" type="ORF">IE077_003883</name>
</gene>
<dbReference type="PANTHER" id="PTHR12299">
    <property type="entry name" value="HYALURONIC ACID-BINDING PROTEIN 4"/>
    <property type="match status" value="1"/>
</dbReference>
<feature type="compositionally biased region" description="Basic residues" evidence="1">
    <location>
        <begin position="304"/>
        <end position="313"/>
    </location>
</feature>
<dbReference type="EMBL" id="JADAQX010000577">
    <property type="protein sequence ID" value="KAF8819854.1"/>
    <property type="molecule type" value="Genomic_DNA"/>
</dbReference>
<name>A0ABQ7J7C9_9APIC</name>
<accession>A0ABQ7J7C9</accession>
<feature type="compositionally biased region" description="Basic and acidic residues" evidence="1">
    <location>
        <begin position="110"/>
        <end position="120"/>
    </location>
</feature>
<dbReference type="Pfam" id="PF04774">
    <property type="entry name" value="HABP4_PAI-RBP1"/>
    <property type="match status" value="1"/>
</dbReference>
<feature type="compositionally biased region" description="Basic and acidic residues" evidence="1">
    <location>
        <begin position="315"/>
        <end position="340"/>
    </location>
</feature>
<feature type="compositionally biased region" description="Basic and acidic residues" evidence="1">
    <location>
        <begin position="141"/>
        <end position="151"/>
    </location>
</feature>
<feature type="region of interest" description="Disordered" evidence="1">
    <location>
        <begin position="303"/>
        <end position="340"/>
    </location>
</feature>
<evidence type="ECO:0000259" key="2">
    <source>
        <dbReference type="SMART" id="SM01233"/>
    </source>
</evidence>
<comment type="caution">
    <text evidence="3">The sequence shown here is derived from an EMBL/GenBank/DDBJ whole genome shotgun (WGS) entry which is preliminary data.</text>
</comment>
<dbReference type="PANTHER" id="PTHR12299:SF17">
    <property type="entry name" value="AT19571P-RELATED"/>
    <property type="match status" value="1"/>
</dbReference>
<proteinExistence type="predicted"/>
<feature type="compositionally biased region" description="Polar residues" evidence="1">
    <location>
        <begin position="77"/>
        <end position="105"/>
    </location>
</feature>
<protein>
    <recommendedName>
        <fullName evidence="2">Hyaluronan/mRNA-binding protein domain-containing protein</fullName>
    </recommendedName>
</protein>
<dbReference type="Proteomes" id="UP000823046">
    <property type="component" value="Unassembled WGS sequence"/>
</dbReference>
<organism evidence="3 4">
    <name type="scientific">Cardiosporidium cionae</name>
    <dbReference type="NCBI Taxonomy" id="476202"/>
    <lineage>
        <taxon>Eukaryota</taxon>
        <taxon>Sar</taxon>
        <taxon>Alveolata</taxon>
        <taxon>Apicomplexa</taxon>
        <taxon>Aconoidasida</taxon>
        <taxon>Nephromycida</taxon>
        <taxon>Cardiosporidium</taxon>
    </lineage>
</organism>
<feature type="compositionally biased region" description="Basic and acidic residues" evidence="1">
    <location>
        <begin position="61"/>
        <end position="76"/>
    </location>
</feature>
<dbReference type="InterPro" id="IPR039764">
    <property type="entry name" value="HABP4/SERBP1-like"/>
</dbReference>
<feature type="domain" description="Hyaluronan/mRNA-binding protein" evidence="2">
    <location>
        <begin position="129"/>
        <end position="238"/>
    </location>
</feature>